<name>S4W4E5_9BACT</name>
<proteinExistence type="predicted"/>
<reference evidence="2" key="1">
    <citation type="journal article" date="2014" name="ISME J.">
        <title>Genomic properties of Marine Group A bacteria indicate a role in the marine sulfur cycle.</title>
        <authorList>
            <person name="Wright J.J."/>
            <person name="Mewis K."/>
            <person name="Hanson N.W."/>
            <person name="Konwar K.M."/>
            <person name="Maas K.R."/>
            <person name="Hallam S.J."/>
        </authorList>
    </citation>
    <scope>NUCLEOTIDE SEQUENCE</scope>
</reference>
<dbReference type="AlphaFoldDB" id="S4W4E5"/>
<evidence type="ECO:0000256" key="1">
    <source>
        <dbReference type="SAM" id="SignalP"/>
    </source>
</evidence>
<evidence type="ECO:0000313" key="2">
    <source>
        <dbReference type="EMBL" id="AGO87962.1"/>
    </source>
</evidence>
<feature type="signal peptide" evidence="1">
    <location>
        <begin position="1"/>
        <end position="24"/>
    </location>
</feature>
<protein>
    <submittedName>
        <fullName evidence="2">Uncharacterized protein</fullName>
    </submittedName>
</protein>
<keyword evidence="1" id="KW-0732">Signal</keyword>
<dbReference type="EMBL" id="KF170420">
    <property type="protein sequence ID" value="AGO87962.1"/>
    <property type="molecule type" value="Genomic_DNA"/>
</dbReference>
<sequence length="391" mass="43989">MVIKIFKALVISFVLGWSSIFSQAKLDGQFYEYATYYMSNIDVQTGQSDVPFFRYRIYTDDYPIYVKVWFRATLLSPSLGIDSRTTLVELESNAFQIKADVLLDNRNFTSGTTSLLDEGSPPNIVPINIQMKESLNPSEFESLISAVMTTGQLADGEYRFEIQLYSGSSKFDLFLSDQDSKTILVESPSGVNLESPGGELADTLFNMVYSTYPLFNWNKGYCQNCETYIRVAEFKVGYHSSTEEAMRDERTLPFNQSEDWLALADVSTFQYPLSGARPLEYGKIYVWQVKTRIPTTGGMEDQVSSIYVFKVANPSQSAIPILENLVTKELRQAIGDDKYNALFGPGSPLEGFKPTNNVSLNNSNIDQNTLQQILKQLASKKISLQSVKVDE</sequence>
<organism evidence="2">
    <name type="scientific">uncultured bacterium FPPZ_5C6</name>
    <dbReference type="NCBI Taxonomy" id="1343849"/>
    <lineage>
        <taxon>Bacteria</taxon>
        <taxon>environmental samples</taxon>
    </lineage>
</organism>
<accession>S4W4E5</accession>
<feature type="chain" id="PRO_5004525126" evidence="1">
    <location>
        <begin position="25"/>
        <end position="391"/>
    </location>
</feature>